<organism evidence="3 4">
    <name type="scientific">Megalodesulfovibrio gigas (strain ATCC 19364 / DSM 1382 / NCIMB 9332 / VKM B-1759)</name>
    <name type="common">Desulfovibrio gigas</name>
    <dbReference type="NCBI Taxonomy" id="1121448"/>
    <lineage>
        <taxon>Bacteria</taxon>
        <taxon>Pseudomonadati</taxon>
        <taxon>Thermodesulfobacteriota</taxon>
        <taxon>Desulfovibrionia</taxon>
        <taxon>Desulfovibrionales</taxon>
        <taxon>Desulfovibrionaceae</taxon>
        <taxon>Megalodesulfovibrio</taxon>
    </lineage>
</organism>
<dbReference type="Proteomes" id="UP000016587">
    <property type="component" value="Chromosome"/>
</dbReference>
<dbReference type="HOGENOM" id="CLU_041115_4_1_7"/>
<feature type="domain" description="XdhC Rossmann" evidence="2">
    <location>
        <begin position="171"/>
        <end position="319"/>
    </location>
</feature>
<evidence type="ECO:0000313" key="3">
    <source>
        <dbReference type="EMBL" id="AGW12801.1"/>
    </source>
</evidence>
<dbReference type="InterPro" id="IPR027051">
    <property type="entry name" value="XdhC_Rossmann_dom"/>
</dbReference>
<dbReference type="InterPro" id="IPR052698">
    <property type="entry name" value="MoCofactor_Util/Proc"/>
</dbReference>
<dbReference type="PATRIC" id="fig|1121448.10.peg.910"/>
<evidence type="ECO:0000313" key="4">
    <source>
        <dbReference type="Proteomes" id="UP000016587"/>
    </source>
</evidence>
<dbReference type="RefSeq" id="WP_021759503.1">
    <property type="nucleotide sequence ID" value="NC_022444.1"/>
</dbReference>
<dbReference type="STRING" id="1121448.DGI_0911"/>
<dbReference type="Pfam" id="PF02625">
    <property type="entry name" value="XdhC_CoxI"/>
    <property type="match status" value="1"/>
</dbReference>
<feature type="domain" description="XdhC- CoxI" evidence="1">
    <location>
        <begin position="9"/>
        <end position="73"/>
    </location>
</feature>
<dbReference type="Pfam" id="PF13478">
    <property type="entry name" value="XdhC_C"/>
    <property type="match status" value="1"/>
</dbReference>
<name>T2G9J7_MEGG1</name>
<accession>T2G9J7</accession>
<sequence length="333" mass="34651">MLLFDAIAAAPTPAALVTILHQDGSTPRTAGARMLVFPGNAIQGTIGGGLVEAKAIALAATVLETGVAVTAAYDLAGANGQGMDMICGGRLEVLAEPLDIPARAAFAELTAHLAAGRRAAMRTQLVMVDTGRLDIQREILADPPADAPAWDFCTEGQIRRLTEVHTPPPSLYLFGAGHVSQATAEVAHVAGFRVVVVDDRPEFANAARFPVAARIVTPASYDGLFAAPGLAEEVLGTQSHLAILTRGHRHDATVLAQALRTAAGWIGMIGSRSKRDATYLRLRQEGFGDADFARVACPIGLAIGAQTPGEIAISIVAQLVQHRAALQAGKVCP</sequence>
<evidence type="ECO:0000259" key="1">
    <source>
        <dbReference type="Pfam" id="PF02625"/>
    </source>
</evidence>
<keyword evidence="4" id="KW-1185">Reference proteome</keyword>
<reference evidence="3 4" key="1">
    <citation type="journal article" date="2013" name="J. Bacteriol.">
        <title>Roles of HynAB and Ech, the only two hydrogenases found in the model sulfate reducer Desulfovibrio gigas.</title>
        <authorList>
            <person name="Morais-Silva F.O."/>
            <person name="Santos C.I."/>
            <person name="Rodrigues R."/>
            <person name="Pereira I.A."/>
            <person name="Rodrigues-Pousada C."/>
        </authorList>
    </citation>
    <scope>NUCLEOTIDE SEQUENCE [LARGE SCALE GENOMIC DNA]</scope>
    <source>
        <strain evidence="4">ATCC 19364 / DSM 1382 / NCIMB 9332 / VKM B-1759</strain>
    </source>
</reference>
<dbReference type="OrthoDB" id="9815497at2"/>
<dbReference type="InterPro" id="IPR003777">
    <property type="entry name" value="XdhC_CoxI"/>
</dbReference>
<dbReference type="InterPro" id="IPR036291">
    <property type="entry name" value="NAD(P)-bd_dom_sf"/>
</dbReference>
<evidence type="ECO:0000259" key="2">
    <source>
        <dbReference type="Pfam" id="PF13478"/>
    </source>
</evidence>
<proteinExistence type="predicted"/>
<dbReference type="Gene3D" id="3.40.50.720">
    <property type="entry name" value="NAD(P)-binding Rossmann-like Domain"/>
    <property type="match status" value="1"/>
</dbReference>
<dbReference type="eggNOG" id="COG1975">
    <property type="taxonomic scope" value="Bacteria"/>
</dbReference>
<dbReference type="PANTHER" id="PTHR30388:SF6">
    <property type="entry name" value="XANTHINE DEHYDROGENASE SUBUNIT A-RELATED"/>
    <property type="match status" value="1"/>
</dbReference>
<dbReference type="AlphaFoldDB" id="T2G9J7"/>
<dbReference type="KEGG" id="dgg:DGI_0911"/>
<reference evidence="4" key="2">
    <citation type="submission" date="2013-07" db="EMBL/GenBank/DDBJ databases">
        <authorList>
            <person name="Morais-Silva F.O."/>
            <person name="Rezende A.M."/>
            <person name="Pimentel C."/>
            <person name="Resende D.M."/>
            <person name="Santos C.I."/>
            <person name="Clemente C."/>
            <person name="de Oliveira L.M."/>
            <person name="da Silva S.M."/>
            <person name="Costa D.A."/>
            <person name="Varela-Raposo A."/>
            <person name="Horacio E.C.A."/>
            <person name="Matos M."/>
            <person name="Flores O."/>
            <person name="Ruiz J.C."/>
            <person name="Rodrigues-Pousada C."/>
        </authorList>
    </citation>
    <scope>NUCLEOTIDE SEQUENCE [LARGE SCALE GENOMIC DNA]</scope>
    <source>
        <strain evidence="4">ATCC 19364 / DSM 1382 / NCIMB 9332 / VKM B-1759</strain>
    </source>
</reference>
<gene>
    <name evidence="3" type="ORF">DGI_0911</name>
</gene>
<dbReference type="SUPFAM" id="SSF51735">
    <property type="entry name" value="NAD(P)-binding Rossmann-fold domains"/>
    <property type="match status" value="1"/>
</dbReference>
<dbReference type="EMBL" id="CP006585">
    <property type="protein sequence ID" value="AGW12801.1"/>
    <property type="molecule type" value="Genomic_DNA"/>
</dbReference>
<protein>
    <submittedName>
        <fullName evidence="3">Putative XshC-Cox1-family protein</fullName>
    </submittedName>
</protein>
<dbReference type="PANTHER" id="PTHR30388">
    <property type="entry name" value="ALDEHYDE OXIDOREDUCTASE MOLYBDENUM COFACTOR ASSEMBLY PROTEIN"/>
    <property type="match status" value="1"/>
</dbReference>